<evidence type="ECO:0000256" key="2">
    <source>
        <dbReference type="ARBA" id="ARBA00004687"/>
    </source>
</evidence>
<proteinExistence type="inferred from homology"/>
<comment type="subcellular location">
    <subcellularLocation>
        <location evidence="1">Endoplasmic reticulum membrane</location>
        <topology evidence="1">Multi-pass membrane protein</topology>
    </subcellularLocation>
</comment>
<evidence type="ECO:0000256" key="7">
    <source>
        <dbReference type="ARBA" id="ARBA00022989"/>
    </source>
</evidence>
<evidence type="ECO:0000313" key="11">
    <source>
        <dbReference type="EMBL" id="KDQ55765.1"/>
    </source>
</evidence>
<evidence type="ECO:0000256" key="10">
    <source>
        <dbReference type="SAM" id="SignalP"/>
    </source>
</evidence>
<comment type="pathway">
    <text evidence="2">Glycolipid biosynthesis; glycosylphosphatidylinositol-anchor biosynthesis.</text>
</comment>
<evidence type="ECO:0008006" key="13">
    <source>
        <dbReference type="Google" id="ProtNLM"/>
    </source>
</evidence>
<comment type="similarity">
    <text evidence="3">Belongs to the PIGU family.</text>
</comment>
<evidence type="ECO:0000256" key="5">
    <source>
        <dbReference type="ARBA" id="ARBA00022692"/>
    </source>
</evidence>
<keyword evidence="6" id="KW-0256">Endoplasmic reticulum</keyword>
<organism evidence="11 12">
    <name type="scientific">Jaapia argillacea MUCL 33604</name>
    <dbReference type="NCBI Taxonomy" id="933084"/>
    <lineage>
        <taxon>Eukaryota</taxon>
        <taxon>Fungi</taxon>
        <taxon>Dikarya</taxon>
        <taxon>Basidiomycota</taxon>
        <taxon>Agaricomycotina</taxon>
        <taxon>Agaricomycetes</taxon>
        <taxon>Agaricomycetidae</taxon>
        <taxon>Jaapiales</taxon>
        <taxon>Jaapiaceae</taxon>
        <taxon>Jaapia</taxon>
    </lineage>
</organism>
<protein>
    <recommendedName>
        <fullName evidence="13">PIG-U-domain-containing protein</fullName>
    </recommendedName>
</protein>
<keyword evidence="12" id="KW-1185">Reference proteome</keyword>
<dbReference type="Proteomes" id="UP000027265">
    <property type="component" value="Unassembled WGS sequence"/>
</dbReference>
<reference evidence="12" key="1">
    <citation type="journal article" date="2014" name="Proc. Natl. Acad. Sci. U.S.A.">
        <title>Extensive sampling of basidiomycete genomes demonstrates inadequacy of the white-rot/brown-rot paradigm for wood decay fungi.</title>
        <authorList>
            <person name="Riley R."/>
            <person name="Salamov A.A."/>
            <person name="Brown D.W."/>
            <person name="Nagy L.G."/>
            <person name="Floudas D."/>
            <person name="Held B.W."/>
            <person name="Levasseur A."/>
            <person name="Lombard V."/>
            <person name="Morin E."/>
            <person name="Otillar R."/>
            <person name="Lindquist E.A."/>
            <person name="Sun H."/>
            <person name="LaButti K.M."/>
            <person name="Schmutz J."/>
            <person name="Jabbour D."/>
            <person name="Luo H."/>
            <person name="Baker S.E."/>
            <person name="Pisabarro A.G."/>
            <person name="Walton J.D."/>
            <person name="Blanchette R.A."/>
            <person name="Henrissat B."/>
            <person name="Martin F."/>
            <person name="Cullen D."/>
            <person name="Hibbett D.S."/>
            <person name="Grigoriev I.V."/>
        </authorList>
    </citation>
    <scope>NUCLEOTIDE SEQUENCE [LARGE SCALE GENOMIC DNA]</scope>
    <source>
        <strain evidence="12">MUCL 33604</strain>
    </source>
</reference>
<dbReference type="FunCoup" id="A0A067PPN1">
    <property type="interactions" value="472"/>
</dbReference>
<dbReference type="InParanoid" id="A0A067PPN1"/>
<dbReference type="GO" id="GO:0006506">
    <property type="term" value="P:GPI anchor biosynthetic process"/>
    <property type="evidence" value="ECO:0007669"/>
    <property type="project" value="UniProtKB-UniPathway"/>
</dbReference>
<feature type="chain" id="PRO_5001646905" description="PIG-U-domain-containing protein" evidence="10">
    <location>
        <begin position="19"/>
        <end position="430"/>
    </location>
</feature>
<dbReference type="PANTHER" id="PTHR13121">
    <property type="entry name" value="GPI TRANSAMIDASE COMPONENT PIG-U"/>
    <property type="match status" value="1"/>
</dbReference>
<evidence type="ECO:0000313" key="12">
    <source>
        <dbReference type="Proteomes" id="UP000027265"/>
    </source>
</evidence>
<evidence type="ECO:0000256" key="3">
    <source>
        <dbReference type="ARBA" id="ARBA00010026"/>
    </source>
</evidence>
<dbReference type="HOGENOM" id="CLU_030193_0_0_1"/>
<dbReference type="STRING" id="933084.A0A067PPN1"/>
<feature type="transmembrane region" description="Helical" evidence="9">
    <location>
        <begin position="158"/>
        <end position="184"/>
    </location>
</feature>
<dbReference type="GO" id="GO:0042765">
    <property type="term" value="C:GPI-anchor transamidase complex"/>
    <property type="evidence" value="ECO:0007669"/>
    <property type="project" value="InterPro"/>
</dbReference>
<name>A0A067PPN1_9AGAM</name>
<feature type="transmembrane region" description="Helical" evidence="9">
    <location>
        <begin position="205"/>
        <end position="230"/>
    </location>
</feature>
<keyword evidence="8 9" id="KW-0472">Membrane</keyword>
<keyword evidence="7 9" id="KW-1133">Transmembrane helix</keyword>
<feature type="transmembrane region" description="Helical" evidence="9">
    <location>
        <begin position="289"/>
        <end position="305"/>
    </location>
</feature>
<feature type="signal peptide" evidence="10">
    <location>
        <begin position="1"/>
        <end position="18"/>
    </location>
</feature>
<gene>
    <name evidence="11" type="ORF">JAAARDRAFT_133454</name>
</gene>
<accession>A0A067PPN1</accession>
<feature type="transmembrane region" description="Helical" evidence="9">
    <location>
        <begin position="311"/>
        <end position="328"/>
    </location>
</feature>
<evidence type="ECO:0000256" key="8">
    <source>
        <dbReference type="ARBA" id="ARBA00023136"/>
    </source>
</evidence>
<feature type="transmembrane region" description="Helical" evidence="9">
    <location>
        <begin position="264"/>
        <end position="282"/>
    </location>
</feature>
<dbReference type="EMBL" id="KL197724">
    <property type="protein sequence ID" value="KDQ55765.1"/>
    <property type="molecule type" value="Genomic_DNA"/>
</dbReference>
<evidence type="ECO:0000256" key="1">
    <source>
        <dbReference type="ARBA" id="ARBA00004477"/>
    </source>
</evidence>
<feature type="transmembrane region" description="Helical" evidence="9">
    <location>
        <begin position="364"/>
        <end position="386"/>
    </location>
</feature>
<dbReference type="Pfam" id="PF06728">
    <property type="entry name" value="PIG-U"/>
    <property type="match status" value="1"/>
</dbReference>
<sequence length="430" mass="47606">MRVPLTLPALVVVRLLLALSPLPALLKWDHQLSSPLTSFVKLQEGVHLYKNGIDPYQGGSFYHSPIYLSLFSTILPTSPLPSLVLWTAVDALAAYALLCIWRARVGEKGRSREGLVVAAYLLNPYLFLSNLALSTASIENMLMLWVLAFASSHNPSPSLLTLSLLTTLSLPSILLLPPLIMLLLSSPLSKLKNPVWKDIRRALPLLAEFIVYEVALCLVCTLGSGGWQWVGRCWGVGLTLPDLTPNPGLWWYFFTEMFDHFRPFFLMVFSVHLVIYVIPICLKFQHDPLYASFLLLGILGIFKPYPTLADPGLFLSFGVVFCEVWAYLRHPFPTFLLHLHSSLLLPLFHHLWLGDGTGNANFFYASTLVFGLAGAGGLIDAVWAGLRCGVGDVNGKVREGMGVGREGREMGEVGGGREGEMEVDWEVIQE</sequence>
<evidence type="ECO:0000256" key="4">
    <source>
        <dbReference type="ARBA" id="ARBA00022502"/>
    </source>
</evidence>
<feature type="transmembrane region" description="Helical" evidence="9">
    <location>
        <begin position="115"/>
        <end position="138"/>
    </location>
</feature>
<dbReference type="InterPro" id="IPR009600">
    <property type="entry name" value="PIG-U"/>
</dbReference>
<evidence type="ECO:0000256" key="6">
    <source>
        <dbReference type="ARBA" id="ARBA00022824"/>
    </source>
</evidence>
<dbReference type="GO" id="GO:0016255">
    <property type="term" value="P:attachment of GPI anchor to protein"/>
    <property type="evidence" value="ECO:0007669"/>
    <property type="project" value="InterPro"/>
</dbReference>
<dbReference type="UniPathway" id="UPA00196"/>
<feature type="transmembrane region" description="Helical" evidence="9">
    <location>
        <begin position="335"/>
        <end position="352"/>
    </location>
</feature>
<dbReference type="AlphaFoldDB" id="A0A067PPN1"/>
<evidence type="ECO:0000256" key="9">
    <source>
        <dbReference type="SAM" id="Phobius"/>
    </source>
</evidence>
<feature type="transmembrane region" description="Helical" evidence="9">
    <location>
        <begin position="83"/>
        <end position="103"/>
    </location>
</feature>
<keyword evidence="10" id="KW-0732">Signal</keyword>
<dbReference type="PANTHER" id="PTHR13121:SF0">
    <property type="entry name" value="PHOSPHATIDYLINOSITOL GLYCAN ANCHOR BIOSYNTHESIS CLASS U PROTEIN"/>
    <property type="match status" value="1"/>
</dbReference>
<keyword evidence="5 9" id="KW-0812">Transmembrane</keyword>
<keyword evidence="4" id="KW-0337">GPI-anchor biosynthesis</keyword>
<dbReference type="OrthoDB" id="549017at2759"/>